<accession>A0A067S8Z8</accession>
<name>A0A067S8Z8_GALM3</name>
<dbReference type="EMBL" id="KL142416">
    <property type="protein sequence ID" value="KDR67311.1"/>
    <property type="molecule type" value="Genomic_DNA"/>
</dbReference>
<gene>
    <name evidence="1" type="ORF">GALMADRAFT_216586</name>
</gene>
<keyword evidence="2" id="KW-1185">Reference proteome</keyword>
<dbReference type="HOGENOM" id="CLU_1094354_0_0_1"/>
<organism evidence="1 2">
    <name type="scientific">Galerina marginata (strain CBS 339.88)</name>
    <dbReference type="NCBI Taxonomy" id="685588"/>
    <lineage>
        <taxon>Eukaryota</taxon>
        <taxon>Fungi</taxon>
        <taxon>Dikarya</taxon>
        <taxon>Basidiomycota</taxon>
        <taxon>Agaricomycotina</taxon>
        <taxon>Agaricomycetes</taxon>
        <taxon>Agaricomycetidae</taxon>
        <taxon>Agaricales</taxon>
        <taxon>Agaricineae</taxon>
        <taxon>Strophariaceae</taxon>
        <taxon>Galerina</taxon>
    </lineage>
</organism>
<dbReference type="Proteomes" id="UP000027222">
    <property type="component" value="Unassembled WGS sequence"/>
</dbReference>
<dbReference type="AlphaFoldDB" id="A0A067S8Z8"/>
<sequence>MPRLLSPDSATLQLSLERQMRVTALTTLPQFTELEAVGGRASGSPQSPWARKRRLSSKYCTGKRSTQCDARTERIRGVMVVLLWRARMQVPVKSSVEVENKRRTAKTYNRFAPSNIGGLRFAQLACKCWRGYGVVDCECGTILDDFSVRQSWMPGVQLFVNGPEFPSSNPQAPFSICSTCDIECPSKLRSFKWAALSPQSGVTNVSGTHDPWRTLVFIGRLRSGTWSDSAWKLLVALLFRLKNLAVMSLVPNYV</sequence>
<protein>
    <submittedName>
        <fullName evidence="1">Uncharacterized protein</fullName>
    </submittedName>
</protein>
<evidence type="ECO:0000313" key="1">
    <source>
        <dbReference type="EMBL" id="KDR67311.1"/>
    </source>
</evidence>
<proteinExistence type="predicted"/>
<evidence type="ECO:0000313" key="2">
    <source>
        <dbReference type="Proteomes" id="UP000027222"/>
    </source>
</evidence>
<reference evidence="2" key="1">
    <citation type="journal article" date="2014" name="Proc. Natl. Acad. Sci. U.S.A.">
        <title>Extensive sampling of basidiomycete genomes demonstrates inadequacy of the white-rot/brown-rot paradigm for wood decay fungi.</title>
        <authorList>
            <person name="Riley R."/>
            <person name="Salamov A.A."/>
            <person name="Brown D.W."/>
            <person name="Nagy L.G."/>
            <person name="Floudas D."/>
            <person name="Held B.W."/>
            <person name="Levasseur A."/>
            <person name="Lombard V."/>
            <person name="Morin E."/>
            <person name="Otillar R."/>
            <person name="Lindquist E.A."/>
            <person name="Sun H."/>
            <person name="LaButti K.M."/>
            <person name="Schmutz J."/>
            <person name="Jabbour D."/>
            <person name="Luo H."/>
            <person name="Baker S.E."/>
            <person name="Pisabarro A.G."/>
            <person name="Walton J.D."/>
            <person name="Blanchette R.A."/>
            <person name="Henrissat B."/>
            <person name="Martin F."/>
            <person name="Cullen D."/>
            <person name="Hibbett D.S."/>
            <person name="Grigoriev I.V."/>
        </authorList>
    </citation>
    <scope>NUCLEOTIDE SEQUENCE [LARGE SCALE GENOMIC DNA]</scope>
    <source>
        <strain evidence="2">CBS 339.88</strain>
    </source>
</reference>